<accession>A0ABT6M6C7</accession>
<reference evidence="1 2" key="1">
    <citation type="submission" date="2023-04" db="EMBL/GenBank/DDBJ databases">
        <title>Forest soil microbial communities from Buena Vista Peninsula, Colon Province, Panama.</title>
        <authorList>
            <person name="Bouskill N."/>
        </authorList>
    </citation>
    <scope>NUCLEOTIDE SEQUENCE [LARGE SCALE GENOMIC DNA]</scope>
    <source>
        <strain evidence="1 2">CFH S0262</strain>
    </source>
</reference>
<keyword evidence="2" id="KW-1185">Reference proteome</keyword>
<dbReference type="Proteomes" id="UP001160334">
    <property type="component" value="Unassembled WGS sequence"/>
</dbReference>
<evidence type="ECO:0000313" key="2">
    <source>
        <dbReference type="Proteomes" id="UP001160334"/>
    </source>
</evidence>
<comment type="caution">
    <text evidence="1">The sequence shown here is derived from an EMBL/GenBank/DDBJ whole genome shotgun (WGS) entry which is preliminary data.</text>
</comment>
<proteinExistence type="predicted"/>
<dbReference type="EMBL" id="JARXVC010000002">
    <property type="protein sequence ID" value="MDH6279862.1"/>
    <property type="molecule type" value="Genomic_DNA"/>
</dbReference>
<protein>
    <submittedName>
        <fullName evidence="1">Uncharacterized protein</fullName>
    </submittedName>
</protein>
<gene>
    <name evidence="1" type="ORF">M2280_001071</name>
</gene>
<sequence>MVLADLGISDGEVGMRLSLESEESTTWFRYELMLAPELETQCVLVSTPSDMFG</sequence>
<evidence type="ECO:0000313" key="1">
    <source>
        <dbReference type="EMBL" id="MDH6279862.1"/>
    </source>
</evidence>
<name>A0ABT6M6C7_9NOCA</name>
<organism evidence="1 2">
    <name type="scientific">Prescottella agglutinans</name>
    <dbReference type="NCBI Taxonomy" id="1644129"/>
    <lineage>
        <taxon>Bacteria</taxon>
        <taxon>Bacillati</taxon>
        <taxon>Actinomycetota</taxon>
        <taxon>Actinomycetes</taxon>
        <taxon>Mycobacteriales</taxon>
        <taxon>Nocardiaceae</taxon>
        <taxon>Prescottella</taxon>
    </lineage>
</organism>